<name>A0A0B0P7Y1_GOSAR</name>
<organism evidence="1 2">
    <name type="scientific">Gossypium arboreum</name>
    <name type="common">Tree cotton</name>
    <name type="synonym">Gossypium nanking</name>
    <dbReference type="NCBI Taxonomy" id="29729"/>
    <lineage>
        <taxon>Eukaryota</taxon>
        <taxon>Viridiplantae</taxon>
        <taxon>Streptophyta</taxon>
        <taxon>Embryophyta</taxon>
        <taxon>Tracheophyta</taxon>
        <taxon>Spermatophyta</taxon>
        <taxon>Magnoliopsida</taxon>
        <taxon>eudicotyledons</taxon>
        <taxon>Gunneridae</taxon>
        <taxon>Pentapetalae</taxon>
        <taxon>rosids</taxon>
        <taxon>malvids</taxon>
        <taxon>Malvales</taxon>
        <taxon>Malvaceae</taxon>
        <taxon>Malvoideae</taxon>
        <taxon>Gossypium</taxon>
    </lineage>
</organism>
<evidence type="ECO:0000313" key="1">
    <source>
        <dbReference type="EMBL" id="KHG21022.1"/>
    </source>
</evidence>
<reference evidence="2" key="1">
    <citation type="submission" date="2014-09" db="EMBL/GenBank/DDBJ databases">
        <authorList>
            <person name="Mudge J."/>
            <person name="Ramaraj T."/>
            <person name="Lindquist I.E."/>
            <person name="Bharti A.K."/>
            <person name="Sundararajan A."/>
            <person name="Cameron C.T."/>
            <person name="Woodward J.E."/>
            <person name="May G.D."/>
            <person name="Brubaker C."/>
            <person name="Broadhvest J."/>
            <person name="Wilkins T.A."/>
        </authorList>
    </citation>
    <scope>NUCLEOTIDE SEQUENCE</scope>
    <source>
        <strain evidence="2">cv. AKA8401</strain>
    </source>
</reference>
<evidence type="ECO:0000313" key="2">
    <source>
        <dbReference type="Proteomes" id="UP000032142"/>
    </source>
</evidence>
<dbReference type="EMBL" id="KN417327">
    <property type="protein sequence ID" value="KHG21022.1"/>
    <property type="molecule type" value="Genomic_DNA"/>
</dbReference>
<protein>
    <submittedName>
        <fullName evidence="1">Uncharacterized protein</fullName>
    </submittedName>
</protein>
<accession>A0A0B0P7Y1</accession>
<proteinExistence type="predicted"/>
<gene>
    <name evidence="1" type="ORF">F383_27677</name>
</gene>
<keyword evidence="2" id="KW-1185">Reference proteome</keyword>
<dbReference type="Proteomes" id="UP000032142">
    <property type="component" value="Unassembled WGS sequence"/>
</dbReference>
<dbReference type="AlphaFoldDB" id="A0A0B0P7Y1"/>
<sequence length="40" mass="4670">MSGTCINYEMCQCKTMSGTWNRHKYTRVYVRPCLGHSIDV</sequence>